<evidence type="ECO:0000313" key="1">
    <source>
        <dbReference type="EMBL" id="BCO29566.1"/>
    </source>
</evidence>
<proteinExistence type="predicted"/>
<name>A0ABN6DFX4_9BURK</name>
<sequence length="395" mass="44786">MIEPTEYDHEAIMDNARLGSSPSQDYLQVVDMLDNVVRECMYVSRSYAGIKSPTSKHFYASVLFTALITRGVSLAQLMPFTPWVEKRIEHWDYASAAGITRTMLELRVAFYYLCVDSCTDEEWNCRWNLFNLHDCVSRVRLFSAVQNLEQVSAFEANATELRQRLKTNPYFLSLQAGQQRKLLNGQTAYLMSLEDIAERAGIEKSSFRWLYVLFSSHVHGLPMSFYRIGDRGRGLPSPTEERYTSLCLSLASTFLVQTRDEVHELFVDFKSLAEERIKAETQVEVSSDVQVSGKGLAVGETMTLTETDDLAIEVTMVAGDSVESVYRHKPTGSIVLRRTNSDVDGASLDFFDGFYWTVFVDNLPTTQSQVEALGTKAFAFKVDHISRTLHLKVEE</sequence>
<reference evidence="1 2" key="1">
    <citation type="journal article" date="2021" name="Microbiol. Spectr.">
        <title>A Single Bacterium Capable of Oxidation and Reduction of Iron at Circumneutral pH.</title>
        <authorList>
            <person name="Kato S."/>
            <person name="Ohkuma M."/>
        </authorList>
    </citation>
    <scope>NUCLEOTIDE SEQUENCE [LARGE SCALE GENOMIC DNA]</scope>
    <source>
        <strain evidence="1 2">MIZ03</strain>
    </source>
</reference>
<evidence type="ECO:0000313" key="2">
    <source>
        <dbReference type="Proteomes" id="UP000824366"/>
    </source>
</evidence>
<dbReference type="Pfam" id="PF18928">
    <property type="entry name" value="DUF5677"/>
    <property type="match status" value="1"/>
</dbReference>
<gene>
    <name evidence="1" type="ORF">MIZ03_4489</name>
</gene>
<organism evidence="1 2">
    <name type="scientific">Rhodoferax lithotrophicus</name>
    <dbReference type="NCBI Taxonomy" id="2798804"/>
    <lineage>
        <taxon>Bacteria</taxon>
        <taxon>Pseudomonadati</taxon>
        <taxon>Pseudomonadota</taxon>
        <taxon>Betaproteobacteria</taxon>
        <taxon>Burkholderiales</taxon>
        <taxon>Comamonadaceae</taxon>
        <taxon>Rhodoferax</taxon>
    </lineage>
</organism>
<keyword evidence="2" id="KW-1185">Reference proteome</keyword>
<dbReference type="RefSeq" id="WP_223905711.1">
    <property type="nucleotide sequence ID" value="NZ_AP024238.1"/>
</dbReference>
<accession>A0ABN6DFX4</accession>
<protein>
    <submittedName>
        <fullName evidence="1">Uncharacterized protein</fullName>
    </submittedName>
</protein>
<dbReference type="EMBL" id="AP024238">
    <property type="protein sequence ID" value="BCO29566.1"/>
    <property type="molecule type" value="Genomic_DNA"/>
</dbReference>
<dbReference type="Proteomes" id="UP000824366">
    <property type="component" value="Chromosome"/>
</dbReference>
<dbReference type="InterPro" id="IPR043733">
    <property type="entry name" value="DUF5677"/>
</dbReference>